<dbReference type="PROSITE" id="PS00211">
    <property type="entry name" value="ABC_TRANSPORTER_1"/>
    <property type="match status" value="1"/>
</dbReference>
<dbReference type="PANTHER" id="PTHR24220">
    <property type="entry name" value="IMPORT ATP-BINDING PROTEIN"/>
    <property type="match status" value="1"/>
</dbReference>
<dbReference type="InterPro" id="IPR015854">
    <property type="entry name" value="ABC_transpr_LolD-like"/>
</dbReference>
<dbReference type="EMBL" id="JAVKGR010000018">
    <property type="protein sequence ID" value="MDR8020204.1"/>
    <property type="molecule type" value="Genomic_DNA"/>
</dbReference>
<feature type="compositionally biased region" description="Basic and acidic residues" evidence="10">
    <location>
        <begin position="262"/>
        <end position="273"/>
    </location>
</feature>
<protein>
    <recommendedName>
        <fullName evidence="2 9">Cell division ATP-binding protein FtsE</fullName>
    </recommendedName>
</protein>
<dbReference type="InterPro" id="IPR017871">
    <property type="entry name" value="ABC_transporter-like_CS"/>
</dbReference>
<keyword evidence="13" id="KW-1185">Reference proteome</keyword>
<keyword evidence="4 9" id="KW-0132">Cell division</keyword>
<dbReference type="Gene3D" id="3.40.50.300">
    <property type="entry name" value="P-loop containing nucleotide triphosphate hydrolases"/>
    <property type="match status" value="1"/>
</dbReference>
<dbReference type="InterPro" id="IPR003593">
    <property type="entry name" value="AAA+_ATPase"/>
</dbReference>
<evidence type="ECO:0000256" key="8">
    <source>
        <dbReference type="ARBA" id="ARBA00023306"/>
    </source>
</evidence>
<reference evidence="12 13" key="1">
    <citation type="submission" date="2023-09" db="EMBL/GenBank/DDBJ databases">
        <title>Description of three actinobacteria isolated from air of manufacturing shop in a pharmaceutical factory.</title>
        <authorList>
            <person name="Zhang D.-F."/>
        </authorList>
    </citation>
    <scope>NUCLEOTIDE SEQUENCE [LARGE SCALE GENOMIC DNA]</scope>
    <source>
        <strain evidence="12 13">LY-0111</strain>
    </source>
</reference>
<comment type="subunit">
    <text evidence="9">Homodimer. Forms a membrane-associated complex with FtsX.</text>
</comment>
<feature type="region of interest" description="Disordered" evidence="10">
    <location>
        <begin position="345"/>
        <end position="364"/>
    </location>
</feature>
<keyword evidence="5 9" id="KW-0547">Nucleotide-binding</keyword>
<evidence type="ECO:0000313" key="12">
    <source>
        <dbReference type="EMBL" id="MDR8020204.1"/>
    </source>
</evidence>
<comment type="caution">
    <text evidence="12">The sequence shown here is derived from an EMBL/GenBank/DDBJ whole genome shotgun (WGS) entry which is preliminary data.</text>
</comment>
<evidence type="ECO:0000256" key="1">
    <source>
        <dbReference type="ARBA" id="ARBA00005417"/>
    </source>
</evidence>
<proteinExistence type="inferred from homology"/>
<comment type="similarity">
    <text evidence="1 9">Belongs to the ABC transporter superfamily.</text>
</comment>
<gene>
    <name evidence="9 12" type="primary">ftsE</name>
    <name evidence="12" type="ORF">RIL96_11585</name>
</gene>
<dbReference type="NCBIfam" id="TIGR02673">
    <property type="entry name" value="FtsE"/>
    <property type="match status" value="1"/>
</dbReference>
<evidence type="ECO:0000256" key="10">
    <source>
        <dbReference type="SAM" id="MobiDB-lite"/>
    </source>
</evidence>
<evidence type="ECO:0000259" key="11">
    <source>
        <dbReference type="PROSITE" id="PS50893"/>
    </source>
</evidence>
<feature type="region of interest" description="Disordered" evidence="10">
    <location>
        <begin position="296"/>
        <end position="340"/>
    </location>
</feature>
<dbReference type="Proteomes" id="UP001251870">
    <property type="component" value="Unassembled WGS sequence"/>
</dbReference>
<evidence type="ECO:0000313" key="13">
    <source>
        <dbReference type="Proteomes" id="UP001251870"/>
    </source>
</evidence>
<dbReference type="GO" id="GO:0005524">
    <property type="term" value="F:ATP binding"/>
    <property type="evidence" value="ECO:0007669"/>
    <property type="project" value="UniProtKB-KW"/>
</dbReference>
<dbReference type="SMART" id="SM00382">
    <property type="entry name" value="AAA"/>
    <property type="match status" value="1"/>
</dbReference>
<evidence type="ECO:0000256" key="3">
    <source>
        <dbReference type="ARBA" id="ARBA00022475"/>
    </source>
</evidence>
<dbReference type="GO" id="GO:0051301">
    <property type="term" value="P:cell division"/>
    <property type="evidence" value="ECO:0007669"/>
    <property type="project" value="UniProtKB-KW"/>
</dbReference>
<sequence length="364" mass="40496">MIRFEHVTRRYERDGRPALDDVSVEFDRGDFVFLIGASGSGKSTLLRMILREGLPQHGRLTVAGQNLGLMLERRVPAYRRSIGMVFQDFRLLPDKTVYDNVAFAMNVIGARRAQTRARVTDVLETVGLDHLGRRYPHEISGGEQQRAAIARAIVNEPAVLLADEPTGNLDPHASTEVMKILRWINASGTTVIMATHDRPIVDQMRRRVVQLHHGVLVRDDPQGTYDPPRGSRAWELLNEQEAAAGLRAIDPKPAGFGDYTDLPDRDRPEKAEDPGESEDSAADLGAEAAQAYRITWPEDRRPVTAQEPAEQVPAGVDGTELTGVQQEGFTERDDAAGQAGDEEFEELDALDRDEDEVRFEEGRL</sequence>
<evidence type="ECO:0000256" key="4">
    <source>
        <dbReference type="ARBA" id="ARBA00022618"/>
    </source>
</evidence>
<dbReference type="Pfam" id="PF00005">
    <property type="entry name" value="ABC_tran"/>
    <property type="match status" value="1"/>
</dbReference>
<dbReference type="PROSITE" id="PS50893">
    <property type="entry name" value="ABC_TRANSPORTER_2"/>
    <property type="match status" value="1"/>
</dbReference>
<accession>A0ABU2DUM8</accession>
<evidence type="ECO:0000256" key="2">
    <source>
        <dbReference type="ARBA" id="ARBA00020019"/>
    </source>
</evidence>
<dbReference type="RefSeq" id="WP_310549185.1">
    <property type="nucleotide sequence ID" value="NZ_JAVKGR010000018.1"/>
</dbReference>
<keyword evidence="8 9" id="KW-0131">Cell cycle</keyword>
<dbReference type="InterPro" id="IPR027417">
    <property type="entry name" value="P-loop_NTPase"/>
</dbReference>
<evidence type="ECO:0000256" key="5">
    <source>
        <dbReference type="ARBA" id="ARBA00022741"/>
    </source>
</evidence>
<comment type="subcellular location">
    <subcellularLocation>
        <location evidence="9">Cell membrane</location>
        <topology evidence="9">Peripheral membrane protein</topology>
        <orientation evidence="9">Cytoplasmic side</orientation>
    </subcellularLocation>
</comment>
<keyword evidence="6 9" id="KW-0067">ATP-binding</keyword>
<keyword evidence="7 9" id="KW-0472">Membrane</keyword>
<keyword evidence="3 9" id="KW-1003">Cell membrane</keyword>
<comment type="function">
    <text evidence="9">Part of the ABC transporter FtsEX involved in cellular division.</text>
</comment>
<dbReference type="InterPro" id="IPR003439">
    <property type="entry name" value="ABC_transporter-like_ATP-bd"/>
</dbReference>
<feature type="region of interest" description="Disordered" evidence="10">
    <location>
        <begin position="245"/>
        <end position="282"/>
    </location>
</feature>
<evidence type="ECO:0000256" key="9">
    <source>
        <dbReference type="RuleBase" id="RU365094"/>
    </source>
</evidence>
<feature type="compositionally biased region" description="Acidic residues" evidence="10">
    <location>
        <begin position="345"/>
        <end position="358"/>
    </location>
</feature>
<evidence type="ECO:0000256" key="7">
    <source>
        <dbReference type="ARBA" id="ARBA00023136"/>
    </source>
</evidence>
<dbReference type="PANTHER" id="PTHR24220:SF470">
    <property type="entry name" value="CELL DIVISION ATP-BINDING PROTEIN FTSE"/>
    <property type="match status" value="1"/>
</dbReference>
<organism evidence="12 13">
    <name type="scientific">Nesterenkonia aerolata</name>
    <dbReference type="NCBI Taxonomy" id="3074079"/>
    <lineage>
        <taxon>Bacteria</taxon>
        <taxon>Bacillati</taxon>
        <taxon>Actinomycetota</taxon>
        <taxon>Actinomycetes</taxon>
        <taxon>Micrococcales</taxon>
        <taxon>Micrococcaceae</taxon>
        <taxon>Nesterenkonia</taxon>
    </lineage>
</organism>
<name>A0ABU2DUM8_9MICC</name>
<dbReference type="InterPro" id="IPR005286">
    <property type="entry name" value="Cell_div_FtsE"/>
</dbReference>
<evidence type="ECO:0000256" key="6">
    <source>
        <dbReference type="ARBA" id="ARBA00022840"/>
    </source>
</evidence>
<dbReference type="SUPFAM" id="SSF52540">
    <property type="entry name" value="P-loop containing nucleoside triphosphate hydrolases"/>
    <property type="match status" value="1"/>
</dbReference>
<feature type="domain" description="ABC transporter" evidence="11">
    <location>
        <begin position="2"/>
        <end position="238"/>
    </location>
</feature>